<comment type="similarity">
    <text evidence="8">Belongs to the CFAP43 family.</text>
</comment>
<evidence type="ECO:0000256" key="10">
    <source>
        <dbReference type="SAM" id="Phobius"/>
    </source>
</evidence>
<keyword evidence="2" id="KW-0963">Cytoplasm</keyword>
<dbReference type="PANTHER" id="PTHR14885:SF1">
    <property type="entry name" value="CILIA- AND FLAGELLA-ASSOCIATED PROTEIN 43"/>
    <property type="match status" value="1"/>
</dbReference>
<keyword evidence="10" id="KW-0812">Transmembrane</keyword>
<reference evidence="11" key="3">
    <citation type="submission" date="2025-09" db="UniProtKB">
        <authorList>
            <consortium name="Ensembl"/>
        </authorList>
    </citation>
    <scope>IDENTIFICATION</scope>
</reference>
<evidence type="ECO:0000256" key="5">
    <source>
        <dbReference type="ARBA" id="ARBA00023054"/>
    </source>
</evidence>
<dbReference type="Gene3D" id="2.130.10.10">
    <property type="entry name" value="YVTN repeat-like/Quinoprotein amine dehydrogenase"/>
    <property type="match status" value="2"/>
</dbReference>
<feature type="transmembrane region" description="Helical" evidence="10">
    <location>
        <begin position="255"/>
        <end position="279"/>
    </location>
</feature>
<evidence type="ECO:0000256" key="1">
    <source>
        <dbReference type="ARBA" id="ARBA00004430"/>
    </source>
</evidence>
<dbReference type="GeneTree" id="ENSGT00530000064714"/>
<evidence type="ECO:0000313" key="12">
    <source>
        <dbReference type="Proteomes" id="UP000265120"/>
    </source>
</evidence>
<keyword evidence="10" id="KW-0472">Membrane</keyword>
<keyword evidence="4" id="KW-0677">Repeat</keyword>
<keyword evidence="12" id="KW-1185">Reference proteome</keyword>
<proteinExistence type="inferred from homology"/>
<keyword evidence="7" id="KW-0966">Cell projection</keyword>
<keyword evidence="6" id="KW-0206">Cytoskeleton</keyword>
<evidence type="ECO:0000256" key="3">
    <source>
        <dbReference type="ARBA" id="ARBA00022574"/>
    </source>
</evidence>
<dbReference type="InterPro" id="IPR036322">
    <property type="entry name" value="WD40_repeat_dom_sf"/>
</dbReference>
<keyword evidence="10" id="KW-1133">Transmembrane helix</keyword>
<evidence type="ECO:0000256" key="4">
    <source>
        <dbReference type="ARBA" id="ARBA00022737"/>
    </source>
</evidence>
<organism evidence="11 12">
    <name type="scientific">Cynoglossus semilaevis</name>
    <name type="common">Tongue sole</name>
    <dbReference type="NCBI Taxonomy" id="244447"/>
    <lineage>
        <taxon>Eukaryota</taxon>
        <taxon>Metazoa</taxon>
        <taxon>Chordata</taxon>
        <taxon>Craniata</taxon>
        <taxon>Vertebrata</taxon>
        <taxon>Euteleostomi</taxon>
        <taxon>Actinopterygii</taxon>
        <taxon>Neopterygii</taxon>
        <taxon>Teleostei</taxon>
        <taxon>Neoteleostei</taxon>
        <taxon>Acanthomorphata</taxon>
        <taxon>Carangaria</taxon>
        <taxon>Pleuronectiformes</taxon>
        <taxon>Pleuronectoidei</taxon>
        <taxon>Cynoglossidae</taxon>
        <taxon>Cynoglossinae</taxon>
        <taxon>Cynoglossus</taxon>
    </lineage>
</organism>
<evidence type="ECO:0000256" key="7">
    <source>
        <dbReference type="ARBA" id="ARBA00023273"/>
    </source>
</evidence>
<keyword evidence="5" id="KW-0175">Coiled coil</keyword>
<evidence type="ECO:0000256" key="8">
    <source>
        <dbReference type="ARBA" id="ARBA00023605"/>
    </source>
</evidence>
<evidence type="ECO:0000313" key="11">
    <source>
        <dbReference type="Ensembl" id="ENSCSEP00000025205.1"/>
    </source>
</evidence>
<evidence type="ECO:0000256" key="6">
    <source>
        <dbReference type="ARBA" id="ARBA00023212"/>
    </source>
</evidence>
<dbReference type="InterPro" id="IPR015943">
    <property type="entry name" value="WD40/YVTN_repeat-like_dom_sf"/>
</dbReference>
<dbReference type="Ensembl" id="ENSCSET00000025542.1">
    <property type="protein sequence ID" value="ENSCSEP00000025205.1"/>
    <property type="gene ID" value="ENSCSEG00000016052.1"/>
</dbReference>
<protein>
    <recommendedName>
        <fullName evidence="9">Cilia- and flagella-associated protein 43</fullName>
    </recommendedName>
</protein>
<reference evidence="11 12" key="1">
    <citation type="journal article" date="2014" name="Nat. Genet.">
        <title>Whole-genome sequence of a flatfish provides insights into ZW sex chromosome evolution and adaptation to a benthic lifestyle.</title>
        <authorList>
            <person name="Chen S."/>
            <person name="Zhang G."/>
            <person name="Shao C."/>
            <person name="Huang Q."/>
            <person name="Liu G."/>
            <person name="Zhang P."/>
            <person name="Song W."/>
            <person name="An N."/>
            <person name="Chalopin D."/>
            <person name="Volff J.N."/>
            <person name="Hong Y."/>
            <person name="Li Q."/>
            <person name="Sha Z."/>
            <person name="Zhou H."/>
            <person name="Xie M."/>
            <person name="Yu Q."/>
            <person name="Liu Y."/>
            <person name="Xiang H."/>
            <person name="Wang N."/>
            <person name="Wu K."/>
            <person name="Yang C."/>
            <person name="Zhou Q."/>
            <person name="Liao X."/>
            <person name="Yang L."/>
            <person name="Hu Q."/>
            <person name="Zhang J."/>
            <person name="Meng L."/>
            <person name="Jin L."/>
            <person name="Tian Y."/>
            <person name="Lian J."/>
            <person name="Yang J."/>
            <person name="Miao G."/>
            <person name="Liu S."/>
            <person name="Liang Z."/>
            <person name="Yan F."/>
            <person name="Li Y."/>
            <person name="Sun B."/>
            <person name="Zhang H."/>
            <person name="Zhang J."/>
            <person name="Zhu Y."/>
            <person name="Du M."/>
            <person name="Zhao Y."/>
            <person name="Schartl M."/>
            <person name="Tang Q."/>
            <person name="Wang J."/>
        </authorList>
    </citation>
    <scope>NUCLEOTIDE SEQUENCE</scope>
</reference>
<reference evidence="11" key="2">
    <citation type="submission" date="2025-08" db="UniProtKB">
        <authorList>
            <consortium name="Ensembl"/>
        </authorList>
    </citation>
    <scope>IDENTIFICATION</scope>
</reference>
<name>A0A3P8WKK9_CYNSE</name>
<comment type="subcellular location">
    <subcellularLocation>
        <location evidence="1">Cytoplasm</location>
        <location evidence="1">Cytoskeleton</location>
        <location evidence="1">Cilium axoneme</location>
    </subcellularLocation>
</comment>
<sequence length="482" mass="52926">MTASGITGVFAFSEQKLSPSIFVHGFPDFQLKSELKGTAQLDYTSLALSDGGPYLGCCSSLPDHSITVWNWENAEPICTQAQAGRDVFSLLFNPTNWLQLCALGTTSITVWNIEKSTMCANHICFVNSDIQLPAMEGLSAEKQTPTPHRVSESLSYFGPEMPPSAIAGLKCDTAEGITKLFTRNRLTPTAICWTTTSELLVGCAEGFLLLIDPESLSLSVLFNPTCKETHSSISSTCACMCKHSYSTLFHTMLSLFLNSLFLFLLCNMYIFLFIMYIFLKVYFNFRVLFVTSLACCPAANYAAVGTASGQVLFVDLNNINDDICSRVNSVDQEGHYLFTGSSDSHIYIIDAKPSKGFSVIGYTEQRGEDKAEITVLGVSAVLKNAPRKLCNQNRDSVCFFFTTSANLTGPNFVDRHGCLTSDSLEASVYEVPHPLQCCVLGVSEVFAYCHMRKSLQCFQLAQVCCCSAVTNNNIINNNNNKH</sequence>
<accession>A0A3P8WKK9</accession>
<dbReference type="GO" id="GO:0007288">
    <property type="term" value="P:sperm axoneme assembly"/>
    <property type="evidence" value="ECO:0007669"/>
    <property type="project" value="TreeGrafter"/>
</dbReference>
<evidence type="ECO:0000256" key="2">
    <source>
        <dbReference type="ARBA" id="ARBA00022490"/>
    </source>
</evidence>
<evidence type="ECO:0000256" key="9">
    <source>
        <dbReference type="ARBA" id="ARBA00023662"/>
    </source>
</evidence>
<dbReference type="Proteomes" id="UP000265120">
    <property type="component" value="Chromosome 12"/>
</dbReference>
<dbReference type="GO" id="GO:0005930">
    <property type="term" value="C:axoneme"/>
    <property type="evidence" value="ECO:0007669"/>
    <property type="project" value="UniProtKB-SubCell"/>
</dbReference>
<dbReference type="SUPFAM" id="SSF50978">
    <property type="entry name" value="WD40 repeat-like"/>
    <property type="match status" value="1"/>
</dbReference>
<dbReference type="PANTHER" id="PTHR14885">
    <property type="entry name" value="CILIA- AND FLAGELLA-ASSOCIATED PROTEIN 43-RELATED"/>
    <property type="match status" value="1"/>
</dbReference>
<keyword evidence="3" id="KW-0853">WD repeat</keyword>
<dbReference type="AlphaFoldDB" id="A0A3P8WKK9"/>